<gene>
    <name evidence="8" type="ORF">BJ983_000619</name>
</gene>
<dbReference type="PANTHER" id="PTHR43133:SF8">
    <property type="entry name" value="RNA POLYMERASE SIGMA FACTOR HI_1459-RELATED"/>
    <property type="match status" value="1"/>
</dbReference>
<dbReference type="Proteomes" id="UP000535890">
    <property type="component" value="Unassembled WGS sequence"/>
</dbReference>
<evidence type="ECO:0000259" key="7">
    <source>
        <dbReference type="Pfam" id="PF04545"/>
    </source>
</evidence>
<protein>
    <submittedName>
        <fullName evidence="8">RNA polymerase sigma-70 factor (ECF subfamily)</fullName>
    </submittedName>
</protein>
<comment type="caution">
    <text evidence="8">The sequence shown here is derived from an EMBL/GenBank/DDBJ whole genome shotgun (WGS) entry which is preliminary data.</text>
</comment>
<dbReference type="NCBIfam" id="TIGR02937">
    <property type="entry name" value="sigma70-ECF"/>
    <property type="match status" value="1"/>
</dbReference>
<feature type="domain" description="RNA polymerase sigma-70 region 2" evidence="6">
    <location>
        <begin position="53"/>
        <end position="120"/>
    </location>
</feature>
<dbReference type="EMBL" id="JACCBN010000001">
    <property type="protein sequence ID" value="NYD34517.1"/>
    <property type="molecule type" value="Genomic_DNA"/>
</dbReference>
<evidence type="ECO:0000313" key="8">
    <source>
        <dbReference type="EMBL" id="NYD34517.1"/>
    </source>
</evidence>
<comment type="similarity">
    <text evidence="1">Belongs to the sigma-70 factor family. ECF subfamily.</text>
</comment>
<proteinExistence type="inferred from homology"/>
<dbReference type="PANTHER" id="PTHR43133">
    <property type="entry name" value="RNA POLYMERASE ECF-TYPE SIGMA FACTO"/>
    <property type="match status" value="1"/>
</dbReference>
<evidence type="ECO:0000256" key="1">
    <source>
        <dbReference type="ARBA" id="ARBA00010641"/>
    </source>
</evidence>
<dbReference type="Gene3D" id="1.10.10.10">
    <property type="entry name" value="Winged helix-like DNA-binding domain superfamily/Winged helix DNA-binding domain"/>
    <property type="match status" value="1"/>
</dbReference>
<accession>A0A7Y9DSS3</accession>
<evidence type="ECO:0000256" key="5">
    <source>
        <dbReference type="ARBA" id="ARBA00023163"/>
    </source>
</evidence>
<dbReference type="InterPro" id="IPR039425">
    <property type="entry name" value="RNA_pol_sigma-70-like"/>
</dbReference>
<evidence type="ECO:0000256" key="2">
    <source>
        <dbReference type="ARBA" id="ARBA00023015"/>
    </source>
</evidence>
<keyword evidence="3" id="KW-0731">Sigma factor</keyword>
<evidence type="ECO:0000256" key="3">
    <source>
        <dbReference type="ARBA" id="ARBA00023082"/>
    </source>
</evidence>
<dbReference type="InterPro" id="IPR013324">
    <property type="entry name" value="RNA_pol_sigma_r3/r4-like"/>
</dbReference>
<dbReference type="Pfam" id="PF04542">
    <property type="entry name" value="Sigma70_r2"/>
    <property type="match status" value="1"/>
</dbReference>
<feature type="domain" description="RNA polymerase sigma-70 region 4" evidence="7">
    <location>
        <begin position="155"/>
        <end position="204"/>
    </location>
</feature>
<keyword evidence="9" id="KW-1185">Reference proteome</keyword>
<reference evidence="8 9" key="1">
    <citation type="submission" date="2020-07" db="EMBL/GenBank/DDBJ databases">
        <title>Sequencing the genomes of 1000 actinobacteria strains.</title>
        <authorList>
            <person name="Klenk H.-P."/>
        </authorList>
    </citation>
    <scope>NUCLEOTIDE SEQUENCE [LARGE SCALE GENOMIC DNA]</scope>
    <source>
        <strain evidence="8 9">DSM 45772</strain>
    </source>
</reference>
<organism evidence="8 9">
    <name type="scientific">Actinomycetospora corticicola</name>
    <dbReference type="NCBI Taxonomy" id="663602"/>
    <lineage>
        <taxon>Bacteria</taxon>
        <taxon>Bacillati</taxon>
        <taxon>Actinomycetota</taxon>
        <taxon>Actinomycetes</taxon>
        <taxon>Pseudonocardiales</taxon>
        <taxon>Pseudonocardiaceae</taxon>
        <taxon>Actinomycetospora</taxon>
    </lineage>
</organism>
<sequence length="221" mass="24540">MTADDGLSLLARFDRRWLPAEVAPDVDAATRAGLRRISGDDPARHLTVLLAYYQRARPSLLALARTLLGRHREQAEDLLQDVMRKVVQNPPVLRDPDKVDALFRQAVRNGAITWGTRAARETARVEHDAEAVLELADPAQPFEDTILFHLVVARALASLSPRERAVIDLVDLRRRTVQEAADELGISLGAAKNYRFVGLRRLREDPGLRALHEPPGATGES</sequence>
<dbReference type="InterPro" id="IPR036388">
    <property type="entry name" value="WH-like_DNA-bd_sf"/>
</dbReference>
<dbReference type="GO" id="GO:0003677">
    <property type="term" value="F:DNA binding"/>
    <property type="evidence" value="ECO:0007669"/>
    <property type="project" value="UniProtKB-KW"/>
</dbReference>
<name>A0A7Y9DSS3_9PSEU</name>
<dbReference type="InterPro" id="IPR013325">
    <property type="entry name" value="RNA_pol_sigma_r2"/>
</dbReference>
<keyword evidence="2" id="KW-0805">Transcription regulation</keyword>
<dbReference type="GO" id="GO:0006352">
    <property type="term" value="P:DNA-templated transcription initiation"/>
    <property type="evidence" value="ECO:0007669"/>
    <property type="project" value="InterPro"/>
</dbReference>
<evidence type="ECO:0000256" key="4">
    <source>
        <dbReference type="ARBA" id="ARBA00023125"/>
    </source>
</evidence>
<dbReference type="GO" id="GO:0016987">
    <property type="term" value="F:sigma factor activity"/>
    <property type="evidence" value="ECO:0007669"/>
    <property type="project" value="UniProtKB-KW"/>
</dbReference>
<dbReference type="Pfam" id="PF04545">
    <property type="entry name" value="Sigma70_r4"/>
    <property type="match status" value="1"/>
</dbReference>
<dbReference type="RefSeq" id="WP_179792458.1">
    <property type="nucleotide sequence ID" value="NZ_BAABHP010000018.1"/>
</dbReference>
<dbReference type="InterPro" id="IPR007627">
    <property type="entry name" value="RNA_pol_sigma70_r2"/>
</dbReference>
<dbReference type="InterPro" id="IPR007630">
    <property type="entry name" value="RNA_pol_sigma70_r4"/>
</dbReference>
<dbReference type="Gene3D" id="1.10.1740.10">
    <property type="match status" value="1"/>
</dbReference>
<dbReference type="SUPFAM" id="SSF88659">
    <property type="entry name" value="Sigma3 and sigma4 domains of RNA polymerase sigma factors"/>
    <property type="match status" value="1"/>
</dbReference>
<keyword evidence="5" id="KW-0804">Transcription</keyword>
<evidence type="ECO:0000313" key="9">
    <source>
        <dbReference type="Proteomes" id="UP000535890"/>
    </source>
</evidence>
<keyword evidence="4" id="KW-0238">DNA-binding</keyword>
<dbReference type="InterPro" id="IPR014284">
    <property type="entry name" value="RNA_pol_sigma-70_dom"/>
</dbReference>
<dbReference type="SUPFAM" id="SSF88946">
    <property type="entry name" value="Sigma2 domain of RNA polymerase sigma factors"/>
    <property type="match status" value="1"/>
</dbReference>
<evidence type="ECO:0000259" key="6">
    <source>
        <dbReference type="Pfam" id="PF04542"/>
    </source>
</evidence>
<dbReference type="AlphaFoldDB" id="A0A7Y9DSS3"/>